<dbReference type="OrthoDB" id="9811243at2"/>
<evidence type="ECO:0000256" key="2">
    <source>
        <dbReference type="ARBA" id="ARBA00023125"/>
    </source>
</evidence>
<dbReference type="InterPro" id="IPR036388">
    <property type="entry name" value="WH-like_DNA-bd_sf"/>
</dbReference>
<dbReference type="Proteomes" id="UP000253324">
    <property type="component" value="Unassembled WGS sequence"/>
</dbReference>
<dbReference type="GO" id="GO:0043565">
    <property type="term" value="F:sequence-specific DNA binding"/>
    <property type="evidence" value="ECO:0007669"/>
    <property type="project" value="InterPro"/>
</dbReference>
<dbReference type="PANTHER" id="PTHR30154:SF34">
    <property type="entry name" value="TRANSCRIPTIONAL REGULATOR AZLB"/>
    <property type="match status" value="1"/>
</dbReference>
<evidence type="ECO:0000256" key="1">
    <source>
        <dbReference type="ARBA" id="ARBA00023015"/>
    </source>
</evidence>
<protein>
    <submittedName>
        <fullName evidence="5">AsnC family transcriptional regulator</fullName>
    </submittedName>
</protein>
<dbReference type="Pfam" id="PF01037">
    <property type="entry name" value="AsnC_trans_reg"/>
    <property type="match status" value="1"/>
</dbReference>
<sequence length="154" mass="17464">MPVKLDDIDRRILRALQRDGRLQNVELAKEVGLSPSPCLRRVKLLEEAGIIDRYVAVLNSAKVGLSLSMFARVWLTAQDAETIDHFMDAMQQLPQVMECYIMLGESDALLRVVVANLDDYRRFQAAHLTRKNGIQNVKTDVPSQIVKQTYTLPL</sequence>
<reference evidence="5 6" key="1">
    <citation type="submission" date="2018-07" db="EMBL/GenBank/DDBJ databases">
        <title>Genomic Encyclopedia of Type Strains, Phase III (KMG-III): the genomes of soil and plant-associated and newly described type strains.</title>
        <authorList>
            <person name="Whitman W."/>
        </authorList>
    </citation>
    <scope>NUCLEOTIDE SEQUENCE [LARGE SCALE GENOMIC DNA]</scope>
    <source>
        <strain evidence="5 6">31-25a</strain>
    </source>
</reference>
<dbReference type="PANTHER" id="PTHR30154">
    <property type="entry name" value="LEUCINE-RESPONSIVE REGULATORY PROTEIN"/>
    <property type="match status" value="1"/>
</dbReference>
<evidence type="ECO:0000313" key="5">
    <source>
        <dbReference type="EMBL" id="RCW78495.1"/>
    </source>
</evidence>
<keyword evidence="1" id="KW-0805">Transcription regulation</keyword>
<dbReference type="Gene3D" id="3.30.70.920">
    <property type="match status" value="1"/>
</dbReference>
<gene>
    <name evidence="5" type="ORF">C7476_12426</name>
</gene>
<keyword evidence="3" id="KW-0804">Transcription</keyword>
<organism evidence="5 6">
    <name type="scientific">Phyllobacterium bourgognense</name>
    <dbReference type="NCBI Taxonomy" id="314236"/>
    <lineage>
        <taxon>Bacteria</taxon>
        <taxon>Pseudomonadati</taxon>
        <taxon>Pseudomonadota</taxon>
        <taxon>Alphaproteobacteria</taxon>
        <taxon>Hyphomicrobiales</taxon>
        <taxon>Phyllobacteriaceae</taxon>
        <taxon>Phyllobacterium</taxon>
    </lineage>
</organism>
<dbReference type="PRINTS" id="PR00033">
    <property type="entry name" value="HTHASNC"/>
</dbReference>
<dbReference type="InterPro" id="IPR011008">
    <property type="entry name" value="Dimeric_a/b-barrel"/>
</dbReference>
<evidence type="ECO:0000259" key="4">
    <source>
        <dbReference type="PROSITE" id="PS50956"/>
    </source>
</evidence>
<dbReference type="CDD" id="cd00090">
    <property type="entry name" value="HTH_ARSR"/>
    <property type="match status" value="1"/>
</dbReference>
<keyword evidence="2" id="KW-0238">DNA-binding</keyword>
<feature type="domain" description="HTH asnC-type" evidence="4">
    <location>
        <begin position="5"/>
        <end position="66"/>
    </location>
</feature>
<dbReference type="FunFam" id="1.10.10.10:FF:000186">
    <property type="entry name" value="AsnC family transcriptional regulator"/>
    <property type="match status" value="1"/>
</dbReference>
<dbReference type="InterPro" id="IPR036390">
    <property type="entry name" value="WH_DNA-bd_sf"/>
</dbReference>
<dbReference type="RefSeq" id="WP_114432633.1">
    <property type="nucleotide sequence ID" value="NZ_QPJM01000024.1"/>
</dbReference>
<dbReference type="PROSITE" id="PS50956">
    <property type="entry name" value="HTH_ASNC_2"/>
    <property type="match status" value="1"/>
</dbReference>
<dbReference type="Pfam" id="PF13412">
    <property type="entry name" value="HTH_24"/>
    <property type="match status" value="1"/>
</dbReference>
<dbReference type="InterPro" id="IPR019888">
    <property type="entry name" value="Tscrpt_reg_AsnC-like"/>
</dbReference>
<dbReference type="GO" id="GO:0006355">
    <property type="term" value="P:regulation of DNA-templated transcription"/>
    <property type="evidence" value="ECO:0007669"/>
    <property type="project" value="UniProtKB-ARBA"/>
</dbReference>
<proteinExistence type="predicted"/>
<evidence type="ECO:0000256" key="3">
    <source>
        <dbReference type="ARBA" id="ARBA00023163"/>
    </source>
</evidence>
<dbReference type="SUPFAM" id="SSF54909">
    <property type="entry name" value="Dimeric alpha+beta barrel"/>
    <property type="match status" value="1"/>
</dbReference>
<dbReference type="InterPro" id="IPR011991">
    <property type="entry name" value="ArsR-like_HTH"/>
</dbReference>
<comment type="caution">
    <text evidence="5">The sequence shown here is derived from an EMBL/GenBank/DDBJ whole genome shotgun (WGS) entry which is preliminary data.</text>
</comment>
<dbReference type="GO" id="GO:0043200">
    <property type="term" value="P:response to amino acid"/>
    <property type="evidence" value="ECO:0007669"/>
    <property type="project" value="TreeGrafter"/>
</dbReference>
<dbReference type="GO" id="GO:0005829">
    <property type="term" value="C:cytosol"/>
    <property type="evidence" value="ECO:0007669"/>
    <property type="project" value="TreeGrafter"/>
</dbReference>
<dbReference type="Gene3D" id="1.10.10.10">
    <property type="entry name" value="Winged helix-like DNA-binding domain superfamily/Winged helix DNA-binding domain"/>
    <property type="match status" value="1"/>
</dbReference>
<dbReference type="SUPFAM" id="SSF46785">
    <property type="entry name" value="Winged helix' DNA-binding domain"/>
    <property type="match status" value="1"/>
</dbReference>
<accession>A0A368YEB6</accession>
<evidence type="ECO:0000313" key="6">
    <source>
        <dbReference type="Proteomes" id="UP000253324"/>
    </source>
</evidence>
<dbReference type="InterPro" id="IPR000485">
    <property type="entry name" value="AsnC-type_HTH_dom"/>
</dbReference>
<dbReference type="EMBL" id="QPJM01000024">
    <property type="protein sequence ID" value="RCW78495.1"/>
    <property type="molecule type" value="Genomic_DNA"/>
</dbReference>
<name>A0A368YEB6_9HYPH</name>
<dbReference type="SMART" id="SM00344">
    <property type="entry name" value="HTH_ASNC"/>
    <property type="match status" value="1"/>
</dbReference>
<dbReference type="AlphaFoldDB" id="A0A368YEB6"/>
<dbReference type="InterPro" id="IPR019887">
    <property type="entry name" value="Tscrpt_reg_AsnC/Lrp_C"/>
</dbReference>
<keyword evidence="6" id="KW-1185">Reference proteome</keyword>